<dbReference type="NCBIfam" id="NF046112">
    <property type="entry name" value="MSMEG_6209_Nter"/>
    <property type="match status" value="1"/>
</dbReference>
<reference evidence="1 2" key="1">
    <citation type="submission" date="2023-07" db="EMBL/GenBank/DDBJ databases">
        <title>Comparative genomics of wheat-associated soil bacteria to identify genetic determinants of phenazine resistance.</title>
        <authorList>
            <person name="Mouncey N."/>
        </authorList>
    </citation>
    <scope>NUCLEOTIDE SEQUENCE [LARGE SCALE GENOMIC DNA]</scope>
    <source>
        <strain evidence="1 2">V3I3</strain>
    </source>
</reference>
<dbReference type="Gene3D" id="1.10.8.1060">
    <property type="entry name" value="Corynebacterium glutamicum thioredoxin-dependent arsenate reductase, N-terminal domain"/>
    <property type="match status" value="1"/>
</dbReference>
<sequence>MGTPDEAHAVNAVIDRLAGRFPQLQRERIATVVHEAHHELDGNPIRDFVPVLVEHEARERLQATGAQPVRVSDQDAAAAGPMIRAGEPDTETVFNARVTLLNGDLGGGTS</sequence>
<accession>A0ABU0R6L6</accession>
<dbReference type="EMBL" id="JAUSYY010000001">
    <property type="protein sequence ID" value="MDQ0893733.1"/>
    <property type="molecule type" value="Genomic_DNA"/>
</dbReference>
<dbReference type="RefSeq" id="WP_307040405.1">
    <property type="nucleotide sequence ID" value="NZ_JAUSYY010000001.1"/>
</dbReference>
<organism evidence="1 2">
    <name type="scientific">Agromyces ramosus</name>
    <dbReference type="NCBI Taxonomy" id="33879"/>
    <lineage>
        <taxon>Bacteria</taxon>
        <taxon>Bacillati</taxon>
        <taxon>Actinomycetota</taxon>
        <taxon>Actinomycetes</taxon>
        <taxon>Micrococcales</taxon>
        <taxon>Microbacteriaceae</taxon>
        <taxon>Agromyces</taxon>
    </lineage>
</organism>
<name>A0ABU0R6L6_9MICO</name>
<evidence type="ECO:0000313" key="1">
    <source>
        <dbReference type="EMBL" id="MDQ0893733.1"/>
    </source>
</evidence>
<keyword evidence="2" id="KW-1185">Reference proteome</keyword>
<proteinExistence type="predicted"/>
<protein>
    <submittedName>
        <fullName evidence="1">Uncharacterized protein</fullName>
    </submittedName>
</protein>
<evidence type="ECO:0000313" key="2">
    <source>
        <dbReference type="Proteomes" id="UP001239083"/>
    </source>
</evidence>
<comment type="caution">
    <text evidence="1">The sequence shown here is derived from an EMBL/GenBank/DDBJ whole genome shotgun (WGS) entry which is preliminary data.</text>
</comment>
<gene>
    <name evidence="1" type="ORF">QFZ26_001288</name>
</gene>
<dbReference type="Proteomes" id="UP001239083">
    <property type="component" value="Unassembled WGS sequence"/>
</dbReference>